<feature type="binding site" evidence="1">
    <location>
        <position position="752"/>
    </location>
    <ligand>
        <name>Zn(2+)</name>
        <dbReference type="ChEBI" id="CHEBI:29105"/>
    </ligand>
</feature>
<dbReference type="Pfam" id="PF13575">
    <property type="entry name" value="DUF4135"/>
    <property type="match status" value="1"/>
</dbReference>
<organism evidence="3 4">
    <name type="scientific">Lysobacter capsici AZ78</name>
    <dbReference type="NCBI Taxonomy" id="1444315"/>
    <lineage>
        <taxon>Bacteria</taxon>
        <taxon>Pseudomonadati</taxon>
        <taxon>Pseudomonadota</taxon>
        <taxon>Gammaproteobacteria</taxon>
        <taxon>Lysobacterales</taxon>
        <taxon>Lysobacteraceae</taxon>
        <taxon>Lysobacter</taxon>
    </lineage>
</organism>
<name>A0A125TZC3_9GAMM</name>
<dbReference type="GO" id="GO:0005886">
    <property type="term" value="C:plasma membrane"/>
    <property type="evidence" value="ECO:0007669"/>
    <property type="project" value="TreeGrafter"/>
</dbReference>
<dbReference type="SMART" id="SM01260">
    <property type="entry name" value="LANC_like"/>
    <property type="match status" value="1"/>
</dbReference>
<dbReference type="NCBIfam" id="TIGR03897">
    <property type="entry name" value="lanti_2_LanM"/>
    <property type="match status" value="1"/>
</dbReference>
<dbReference type="InterPro" id="IPR025410">
    <property type="entry name" value="Lant_dehyd"/>
</dbReference>
<dbReference type="AlphaFoldDB" id="A0A125TZC3"/>
<dbReference type="InterPro" id="IPR007822">
    <property type="entry name" value="LANC-like"/>
</dbReference>
<protein>
    <submittedName>
        <fullName evidence="3">Lanthionine biosynthesis protein LanM</fullName>
    </submittedName>
</protein>
<dbReference type="Pfam" id="PF05147">
    <property type="entry name" value="LANC_like"/>
    <property type="match status" value="1"/>
</dbReference>
<keyword evidence="4" id="KW-1185">Reference proteome</keyword>
<dbReference type="PANTHER" id="PTHR12736">
    <property type="entry name" value="LANC-LIKE PROTEIN"/>
    <property type="match status" value="1"/>
</dbReference>
<dbReference type="GO" id="GO:0046872">
    <property type="term" value="F:metal ion binding"/>
    <property type="evidence" value="ECO:0007669"/>
    <property type="project" value="UniProtKB-KW"/>
</dbReference>
<dbReference type="CDD" id="cd04792">
    <property type="entry name" value="LanM-like"/>
    <property type="match status" value="1"/>
</dbReference>
<dbReference type="PANTHER" id="PTHR12736:SF7">
    <property type="entry name" value="LANC-LIKE PROTEIN 3"/>
    <property type="match status" value="1"/>
</dbReference>
<feature type="binding site" evidence="1">
    <location>
        <position position="798"/>
    </location>
    <ligand>
        <name>Zn(2+)</name>
        <dbReference type="ChEBI" id="CHEBI:29105"/>
    </ligand>
</feature>
<dbReference type="GO" id="GO:0031179">
    <property type="term" value="P:peptide modification"/>
    <property type="evidence" value="ECO:0007669"/>
    <property type="project" value="InterPro"/>
</dbReference>
<accession>A0A125TZC3</accession>
<dbReference type="Gene3D" id="1.50.10.10">
    <property type="match status" value="1"/>
</dbReference>
<dbReference type="EMBL" id="JAJA02000003">
    <property type="protein sequence ID" value="KWS02007.1"/>
    <property type="molecule type" value="Genomic_DNA"/>
</dbReference>
<dbReference type="PIRSF" id="PIRSF037228">
    <property type="entry name" value="Lant_mod_RumM"/>
    <property type="match status" value="1"/>
</dbReference>
<gene>
    <name evidence="3" type="ORF">AZ78_5140</name>
</gene>
<proteinExistence type="predicted"/>
<comment type="caution">
    <text evidence="3">The sequence shown here is derived from an EMBL/GenBank/DDBJ whole genome shotgun (WGS) entry which is preliminary data.</text>
</comment>
<dbReference type="InterPro" id="IPR012341">
    <property type="entry name" value="6hp_glycosidase-like_sf"/>
</dbReference>
<dbReference type="Proteomes" id="UP000023435">
    <property type="component" value="Unassembled WGS sequence"/>
</dbReference>
<dbReference type="GO" id="GO:0005975">
    <property type="term" value="P:carbohydrate metabolic process"/>
    <property type="evidence" value="ECO:0007669"/>
    <property type="project" value="InterPro"/>
</dbReference>
<evidence type="ECO:0000259" key="2">
    <source>
        <dbReference type="Pfam" id="PF13575"/>
    </source>
</evidence>
<dbReference type="InterPro" id="IPR017146">
    <property type="entry name" value="Lanti_2_LanM"/>
</dbReference>
<dbReference type="PRINTS" id="PR01950">
    <property type="entry name" value="LANCSUPER"/>
</dbReference>
<feature type="binding site" evidence="1">
    <location>
        <position position="797"/>
    </location>
    <ligand>
        <name>Zn(2+)</name>
        <dbReference type="ChEBI" id="CHEBI:29105"/>
    </ligand>
</feature>
<keyword evidence="1" id="KW-0862">Zinc</keyword>
<evidence type="ECO:0000256" key="1">
    <source>
        <dbReference type="PIRSR" id="PIRSR607822-1"/>
    </source>
</evidence>
<dbReference type="PRINTS" id="PR01955">
    <property type="entry name" value="LANCFRANKIA"/>
</dbReference>
<keyword evidence="1" id="KW-0479">Metal-binding</keyword>
<evidence type="ECO:0000313" key="3">
    <source>
        <dbReference type="EMBL" id="KWS02007.1"/>
    </source>
</evidence>
<reference evidence="3 4" key="1">
    <citation type="journal article" date="2014" name="Genome Announc.">
        <title>Draft Genome Sequence of Lysobacter capsici AZ78, a Bacterium Antagonistic to Plant-Pathogenic Oomycetes.</title>
        <authorList>
            <person name="Puopolo G."/>
            <person name="Sonego P."/>
            <person name="Engelen K."/>
            <person name="Pertot I."/>
        </authorList>
    </citation>
    <scope>NUCLEOTIDE SEQUENCE [LARGE SCALE GENOMIC DNA]</scope>
    <source>
        <strain evidence="3 4">AZ78</strain>
    </source>
</reference>
<evidence type="ECO:0000313" key="4">
    <source>
        <dbReference type="Proteomes" id="UP000023435"/>
    </source>
</evidence>
<feature type="domain" description="Lantibiotic biosynthesis protein dehydration" evidence="2">
    <location>
        <begin position="33"/>
        <end position="400"/>
    </location>
</feature>
<dbReference type="SUPFAM" id="SSF158745">
    <property type="entry name" value="LanC-like"/>
    <property type="match status" value="1"/>
</dbReference>
<sequence length="888" mass="97385">MVGNTPQQRHEYFLDWIDSAAGRRELDDRYHLLSADIAAQALRTEAFLSRFARRLTADRAQLAPLFAHSDAPGHLLDFDCGLGDRHDHGGSVIDLRFEHGRALYKPRSLAMDGAYAAFLAHLAEHDIEPVQAAATTLDRGDHGYAAWIEHRPLADEQAAQRYYQRYGGLTAIAYALACTDLHLENLIACGEYPIVIDLETVLQPWMTRAAASQPATRSIGPYAPSVVFSGLLPGGRNEAGAQDLSGLAWAEYRFDTRRAVDAGSDQLRLAPTESVAPPGRNLPHCTDGRRIAPHLHSEAIVDGFDRTYCGLLRLKPKLNFDDGLLAPFASLRTRALLRSTHIYARLLDALSHPQHLQSQQQRDAVLARLEVGQREWPFLARTRAAERDALLRGDVPRFTIAVGGTDVEDGDGRRIDAVFARSGRDEARRRLRILSERDRQRQTYALAQSLESLRPWSAIEPERDCAQTRAASGSDDDAHRGLALDTAIALGDELLRLSFNGRGERAWFQPEYRNRPEPSLAPMGLTLYEGLPGVMLMFAELGAQSGLPRFTRAAETTLAACRRQLREDPRALASVGPWSGCSGWMHALLVLARRWQRADLLDEAAAVVPWIAERIAADRDLDLISGAAGALLVLLELQRLRPDAQTLAVIDACTAHLIEHAQHGDDGAWWICPASPERGLSGFAHGNAGIGAALAGHAALSGDEAALQLARDALRYERNAYRQRGQRWYDLFEPAAESDDKPDSARDVHSWCHGAPGVGFARLLLPESLRDAAWHEDVRECIASTRESGLSGGHCLCHGQWGNLDLLIQHAALRGDRDALAECRAIGASLIEQIHPHWHCGGRSPRERPLGLMVGLAGIAYGCLRLADPANAACVLMLSTGPQLIATQ</sequence>